<evidence type="ECO:0000313" key="2">
    <source>
        <dbReference type="EMBL" id="NJC74262.1"/>
    </source>
</evidence>
<evidence type="ECO:0000313" key="3">
    <source>
        <dbReference type="Proteomes" id="UP000722989"/>
    </source>
</evidence>
<dbReference type="PANTHER" id="PTHR43244">
    <property type="match status" value="1"/>
</dbReference>
<dbReference type="NCBIfam" id="TIGR03617">
    <property type="entry name" value="F420_MSMEG_2256"/>
    <property type="match status" value="1"/>
</dbReference>
<dbReference type="InterPro" id="IPR036661">
    <property type="entry name" value="Luciferase-like_sf"/>
</dbReference>
<dbReference type="Pfam" id="PF00296">
    <property type="entry name" value="Bac_luciferase"/>
    <property type="match status" value="1"/>
</dbReference>
<dbReference type="PANTHER" id="PTHR43244:SF2">
    <property type="entry name" value="CONSERVED HYPOTHETICAL ALANINE AND PROLINE-RICH PROTEIN"/>
    <property type="match status" value="1"/>
</dbReference>
<comment type="caution">
    <text evidence="2">The sequence shown here is derived from an EMBL/GenBank/DDBJ whole genome shotgun (WGS) entry which is preliminary data.</text>
</comment>
<organism evidence="2 3">
    <name type="scientific">Planosporangium thailandense</name>
    <dbReference type="NCBI Taxonomy" id="765197"/>
    <lineage>
        <taxon>Bacteria</taxon>
        <taxon>Bacillati</taxon>
        <taxon>Actinomycetota</taxon>
        <taxon>Actinomycetes</taxon>
        <taxon>Micromonosporales</taxon>
        <taxon>Micromonosporaceae</taxon>
        <taxon>Planosporangium</taxon>
    </lineage>
</organism>
<dbReference type="InterPro" id="IPR050564">
    <property type="entry name" value="F420-G6PD/mer"/>
</dbReference>
<dbReference type="CDD" id="cd01097">
    <property type="entry name" value="Tetrahydromethanopterin_reductase"/>
    <property type="match status" value="1"/>
</dbReference>
<proteinExistence type="predicted"/>
<dbReference type="InterPro" id="IPR019919">
    <property type="entry name" value="Lucif-like_OxRdtase_MSMEG_2256"/>
</dbReference>
<dbReference type="RefSeq" id="WP_167929163.1">
    <property type="nucleotide sequence ID" value="NZ_JAATVY010000053.1"/>
</dbReference>
<reference evidence="2 3" key="1">
    <citation type="submission" date="2020-03" db="EMBL/GenBank/DDBJ databases">
        <title>WGS of the type strain of Planosporangium spp.</title>
        <authorList>
            <person name="Thawai C."/>
        </authorList>
    </citation>
    <scope>NUCLEOTIDE SEQUENCE [LARGE SCALE GENOMIC DNA]</scope>
    <source>
        <strain evidence="2 3">TBRC 5610</strain>
    </source>
</reference>
<dbReference type="SUPFAM" id="SSF51679">
    <property type="entry name" value="Bacterial luciferase-like"/>
    <property type="match status" value="1"/>
</dbReference>
<dbReference type="EMBL" id="JAATVY010000053">
    <property type="protein sequence ID" value="NJC74262.1"/>
    <property type="molecule type" value="Genomic_DNA"/>
</dbReference>
<keyword evidence="3" id="KW-1185">Reference proteome</keyword>
<dbReference type="Gene3D" id="3.20.20.30">
    <property type="entry name" value="Luciferase-like domain"/>
    <property type="match status" value="1"/>
</dbReference>
<protein>
    <submittedName>
        <fullName evidence="2">LLM class F420-dependent oxidoreductase</fullName>
    </submittedName>
</protein>
<dbReference type="InterPro" id="IPR011251">
    <property type="entry name" value="Luciferase-like_dom"/>
</dbReference>
<gene>
    <name evidence="2" type="ORF">HC031_31785</name>
</gene>
<name>A0ABX0YA56_9ACTN</name>
<sequence length="341" mass="37648">MKVDRDAGTATGPASMAGLAADAERAGYDAVWLPEASHDPFIGLALASPHTERVELGTAITVAFARNPMTTAYLANDLQSVSKGRFILGLGSQIQPHITKRFSMPWSHPAPRMREYVSAIRAIWESWATGERLNFRGDFYTHTLMTPFFNPGPNPYGNPKIFLAGVGEHMTTVAGEVADGFLCHAFTTERYLREVTLPALRRGREKVGSTLDGFEICGPSFVVTGNNEQELTDAVTATRKQIAFYGSTPAYRNVLELHGWGDLHGELNRMSKQGRWDDMTDAIDDEVLRAFAVVGEPERVADEILRRYGDVVTRISFYAPYESDPDRWAKVFAALQAAGKD</sequence>
<dbReference type="Proteomes" id="UP000722989">
    <property type="component" value="Unassembled WGS sequence"/>
</dbReference>
<evidence type="ECO:0000259" key="1">
    <source>
        <dbReference type="Pfam" id="PF00296"/>
    </source>
</evidence>
<accession>A0ABX0YA56</accession>
<feature type="domain" description="Luciferase-like" evidence="1">
    <location>
        <begin position="7"/>
        <end position="310"/>
    </location>
</feature>